<sequence>MIGGIFVSLTSCSSKDEQVLPEKGAVLNVGVKGIEEVIVETSSKQGSIKTSGKEKSTTLGQPIVSLGDVDALIDFEQGSALQTPTIRNNVPTIADTGPAKAATGGLRAATASLMDIGVKFRLLIYDNTNTQIFNQVATSGTNPQIQLVAYKKYTWYAVSLNEKNGTVPTMSSNGVIARAGLENKDVLYASGSFDALDGPNYLDIIFKRMTARIQVKLNVRGLFGTIEDNTSVTLVKNSTNTTVLKMGDFNVLTGQFAQIVDVNKAVLGPEMIAESGNPTGTVKVANFYTLNTDAINANNFKIKFNTLKINLDDSRVRTFAPPLYTYPGAYTPTIGSTYALNIRLIESPVKVKGVLWARSNLIYNSSHMDSYRLKSNPGGSTSATRDTEFWNWKSATPNSATSNVDPCVSVYPAGTWRMSTKAEWESIGQPDDKQEVLGLFWGAQYAYVWQRDSDNPANAAYDDNNLVLSFGGYRTTGGTVTGSPGGIALGAFASGECHYWTSDNANSTTAYAVKSSFTRVAWLFSWGNVTYPNLNKSEGRNIRCVRQIVNN</sequence>
<dbReference type="Proteomes" id="UP001500167">
    <property type="component" value="Unassembled WGS sequence"/>
</dbReference>
<gene>
    <name evidence="1" type="ORF">GCM10022218_12040</name>
</gene>
<dbReference type="EMBL" id="BAAAZK010000002">
    <property type="protein sequence ID" value="GAA4171655.1"/>
    <property type="molecule type" value="Genomic_DNA"/>
</dbReference>
<keyword evidence="2" id="KW-1185">Reference proteome</keyword>
<evidence type="ECO:0000313" key="1">
    <source>
        <dbReference type="EMBL" id="GAA4171655.1"/>
    </source>
</evidence>
<accession>A0ABP7ZVX0</accession>
<evidence type="ECO:0008006" key="3">
    <source>
        <dbReference type="Google" id="ProtNLM"/>
    </source>
</evidence>
<organism evidence="1 2">
    <name type="scientific">Sphingobacterium ginsenosidimutans</name>
    <dbReference type="NCBI Taxonomy" id="687845"/>
    <lineage>
        <taxon>Bacteria</taxon>
        <taxon>Pseudomonadati</taxon>
        <taxon>Bacteroidota</taxon>
        <taxon>Sphingobacteriia</taxon>
        <taxon>Sphingobacteriales</taxon>
        <taxon>Sphingobacteriaceae</taxon>
        <taxon>Sphingobacterium</taxon>
    </lineage>
</organism>
<comment type="caution">
    <text evidence="1">The sequence shown here is derived from an EMBL/GenBank/DDBJ whole genome shotgun (WGS) entry which is preliminary data.</text>
</comment>
<proteinExistence type="predicted"/>
<evidence type="ECO:0000313" key="2">
    <source>
        <dbReference type="Proteomes" id="UP001500167"/>
    </source>
</evidence>
<reference evidence="2" key="1">
    <citation type="journal article" date="2019" name="Int. J. Syst. Evol. Microbiol.">
        <title>The Global Catalogue of Microorganisms (GCM) 10K type strain sequencing project: providing services to taxonomists for standard genome sequencing and annotation.</title>
        <authorList>
            <consortium name="The Broad Institute Genomics Platform"/>
            <consortium name="The Broad Institute Genome Sequencing Center for Infectious Disease"/>
            <person name="Wu L."/>
            <person name="Ma J."/>
        </authorList>
    </citation>
    <scope>NUCLEOTIDE SEQUENCE [LARGE SCALE GENOMIC DNA]</scope>
    <source>
        <strain evidence="2">JCM 16722</strain>
    </source>
</reference>
<protein>
    <recommendedName>
        <fullName evidence="3">Fibrobacter succinogenes major paralogous domain-containing protein</fullName>
    </recommendedName>
</protein>
<name>A0ABP7ZVX0_9SPHI</name>